<keyword evidence="2" id="KW-1185">Reference proteome</keyword>
<name>A0AA90TVW1_9BACI</name>
<sequence length="107" mass="12219">MWTETDAFGNKTGVSGMEFTFRYTYNDGFITPAPDTFKETKRVPGDANTINKEDVYRNSNAALNCLNFSNGFKQKRSQALNYLITPIERSITTYQNIATLIRNHITH</sequence>
<gene>
    <name evidence="1" type="ORF">RCG21_16445</name>
</gene>
<dbReference type="Proteomes" id="UP001178888">
    <property type="component" value="Unassembled WGS sequence"/>
</dbReference>
<protein>
    <submittedName>
        <fullName evidence="1">Uncharacterized protein</fullName>
    </submittedName>
</protein>
<comment type="caution">
    <text evidence="1">The sequence shown here is derived from an EMBL/GenBank/DDBJ whole genome shotgun (WGS) entry which is preliminary data.</text>
</comment>
<accession>A0AA90TVW1</accession>
<evidence type="ECO:0000313" key="2">
    <source>
        <dbReference type="Proteomes" id="UP001178888"/>
    </source>
</evidence>
<evidence type="ECO:0000313" key="1">
    <source>
        <dbReference type="EMBL" id="MDQ6597928.1"/>
    </source>
</evidence>
<dbReference type="EMBL" id="JAVGVR010000001">
    <property type="protein sequence ID" value="MDQ6597928.1"/>
    <property type="molecule type" value="Genomic_DNA"/>
</dbReference>
<dbReference type="AlphaFoldDB" id="A0AA90TVW1"/>
<proteinExistence type="predicted"/>
<organism evidence="1 2">
    <name type="scientific">Bacillus salipaludis</name>
    <dbReference type="NCBI Taxonomy" id="2547811"/>
    <lineage>
        <taxon>Bacteria</taxon>
        <taxon>Bacillati</taxon>
        <taxon>Bacillota</taxon>
        <taxon>Bacilli</taxon>
        <taxon>Bacillales</taxon>
        <taxon>Bacillaceae</taxon>
        <taxon>Bacillus</taxon>
    </lineage>
</organism>
<dbReference type="RefSeq" id="WP_308913403.1">
    <property type="nucleotide sequence ID" value="NZ_JAVGVR010000001.1"/>
</dbReference>
<reference evidence="1" key="1">
    <citation type="submission" date="2023-08" db="EMBL/GenBank/DDBJ databases">
        <title>Nitrogen cycling bacteria in agricultural field soils.</title>
        <authorList>
            <person name="Jang J."/>
        </authorList>
    </citation>
    <scope>NUCLEOTIDE SEQUENCE</scope>
    <source>
        <strain evidence="1">PS3-36</strain>
    </source>
</reference>